<evidence type="ECO:0000313" key="1">
    <source>
        <dbReference type="EMBL" id="KAH9710711.1"/>
    </source>
</evidence>
<name>A0ACB8J185_CITSI</name>
<dbReference type="EMBL" id="CM039176">
    <property type="protein sequence ID" value="KAH9710711.1"/>
    <property type="molecule type" value="Genomic_DNA"/>
</dbReference>
<evidence type="ECO:0000313" key="2">
    <source>
        <dbReference type="Proteomes" id="UP000829398"/>
    </source>
</evidence>
<comment type="caution">
    <text evidence="1">The sequence shown here is derived from an EMBL/GenBank/DDBJ whole genome shotgun (WGS) entry which is preliminary data.</text>
</comment>
<gene>
    <name evidence="1" type="ORF">KPL71_019528</name>
</gene>
<keyword evidence="2" id="KW-1185">Reference proteome</keyword>
<reference evidence="2" key="1">
    <citation type="journal article" date="2023" name="Hortic. Res.">
        <title>A chromosome-level phased genome enabling allele-level studies in sweet orange: a case study on citrus Huanglongbing tolerance.</title>
        <authorList>
            <person name="Wu B."/>
            <person name="Yu Q."/>
            <person name="Deng Z."/>
            <person name="Duan Y."/>
            <person name="Luo F."/>
            <person name="Gmitter F. Jr."/>
        </authorList>
    </citation>
    <scope>NUCLEOTIDE SEQUENCE [LARGE SCALE GENOMIC DNA]</scope>
    <source>
        <strain evidence="2">cv. Valencia</strain>
    </source>
</reference>
<dbReference type="Proteomes" id="UP000829398">
    <property type="component" value="Chromosome 7"/>
</dbReference>
<proteinExistence type="predicted"/>
<accession>A0ACB8J185</accession>
<sequence length="249" mass="28006">MLSAVSRPIRDSCAPVLDRCFRLVPCLADPARRSSLGLKAALVTLHLVFVGVIFLFDSELIEKTKHEPCYVLDAMRHANERNALFQKISTTSKQPASSKNGNMVITMEGSRPGRSFSGSNATSWTKLVLDLYPPGTSIRSLTCSYCNVEQPPRAKHCHDCDRCVLQFDHHCVWLGTCVGLVNHCRFWWFICEETALCLWTGVLYVAYLKANIALAWYDVFLEVEGCNHDYATDYFGNFLDIFAPPPPFS</sequence>
<organism evidence="1 2">
    <name type="scientific">Citrus sinensis</name>
    <name type="common">Sweet orange</name>
    <name type="synonym">Citrus aurantium var. sinensis</name>
    <dbReference type="NCBI Taxonomy" id="2711"/>
    <lineage>
        <taxon>Eukaryota</taxon>
        <taxon>Viridiplantae</taxon>
        <taxon>Streptophyta</taxon>
        <taxon>Embryophyta</taxon>
        <taxon>Tracheophyta</taxon>
        <taxon>Spermatophyta</taxon>
        <taxon>Magnoliopsida</taxon>
        <taxon>eudicotyledons</taxon>
        <taxon>Gunneridae</taxon>
        <taxon>Pentapetalae</taxon>
        <taxon>rosids</taxon>
        <taxon>malvids</taxon>
        <taxon>Sapindales</taxon>
        <taxon>Rutaceae</taxon>
        <taxon>Aurantioideae</taxon>
        <taxon>Citrus</taxon>
    </lineage>
</organism>
<protein>
    <submittedName>
        <fullName evidence="1">Protein S-acyltransferase 10</fullName>
    </submittedName>
</protein>